<name>A0A2R6AZ85_9ARCH</name>
<dbReference type="PANTHER" id="PTHR43237">
    <property type="entry name" value="NADP-DEPENDENT MALIC ENZYME"/>
    <property type="match status" value="1"/>
</dbReference>
<protein>
    <submittedName>
        <fullName evidence="4">Malate dehydrogenase</fullName>
    </submittedName>
</protein>
<dbReference type="SMART" id="SM00919">
    <property type="entry name" value="Malic_M"/>
    <property type="match status" value="1"/>
</dbReference>
<keyword evidence="1" id="KW-0560">Oxidoreductase</keyword>
<dbReference type="PANTHER" id="PTHR43237:SF4">
    <property type="entry name" value="NADP-DEPENDENT MALIC ENZYME"/>
    <property type="match status" value="1"/>
</dbReference>
<dbReference type="GO" id="GO:0004470">
    <property type="term" value="F:malic enzyme activity"/>
    <property type="evidence" value="ECO:0007669"/>
    <property type="project" value="InterPro"/>
</dbReference>
<dbReference type="Pfam" id="PF00390">
    <property type="entry name" value="malic"/>
    <property type="match status" value="1"/>
</dbReference>
<accession>A0A2R6AZ85</accession>
<dbReference type="InterPro" id="IPR012302">
    <property type="entry name" value="Malic_NAD-bd"/>
</dbReference>
<evidence type="ECO:0000259" key="2">
    <source>
        <dbReference type="SMART" id="SM00919"/>
    </source>
</evidence>
<dbReference type="GO" id="GO:0051287">
    <property type="term" value="F:NAD binding"/>
    <property type="evidence" value="ECO:0007669"/>
    <property type="project" value="InterPro"/>
</dbReference>
<dbReference type="EMBL" id="NEXE01000020">
    <property type="protein sequence ID" value="PSN91684.1"/>
    <property type="molecule type" value="Genomic_DNA"/>
</dbReference>
<dbReference type="Proteomes" id="UP000240322">
    <property type="component" value="Unassembled WGS sequence"/>
</dbReference>
<dbReference type="AlphaFoldDB" id="A0A2R6AZ85"/>
<dbReference type="InterPro" id="IPR045213">
    <property type="entry name" value="Malic_NAD-bd_bact_type"/>
</dbReference>
<dbReference type="SMART" id="SM01274">
    <property type="entry name" value="malic"/>
    <property type="match status" value="1"/>
</dbReference>
<dbReference type="CDD" id="cd05311">
    <property type="entry name" value="NAD_bind_2_malic_enz"/>
    <property type="match status" value="1"/>
</dbReference>
<dbReference type="Gene3D" id="3.40.50.10380">
    <property type="entry name" value="Malic enzyme, N-terminal domain"/>
    <property type="match status" value="1"/>
</dbReference>
<dbReference type="Pfam" id="PF03949">
    <property type="entry name" value="Malic_M"/>
    <property type="match status" value="1"/>
</dbReference>
<gene>
    <name evidence="4" type="ORF">B9Q03_03535</name>
</gene>
<evidence type="ECO:0000313" key="4">
    <source>
        <dbReference type="EMBL" id="PSN91684.1"/>
    </source>
</evidence>
<dbReference type="InterPro" id="IPR046346">
    <property type="entry name" value="Aminoacid_DH-like_N_sf"/>
</dbReference>
<dbReference type="InterPro" id="IPR051674">
    <property type="entry name" value="Malate_Decarboxylase"/>
</dbReference>
<dbReference type="Gene3D" id="3.40.50.720">
    <property type="entry name" value="NAD(P)-binding Rossmann-like Domain"/>
    <property type="match status" value="1"/>
</dbReference>
<sequence>MDNSAGQASNEGGNPNENQWYTLALKYAKHYAGKVEVLPKVPITGLKDFSYWYTPGVAAVSMEISKNKDLSFELTGRWNTIAVVGDGSRVLGLGNIGGEAALPVLEGKALIFKYLGGVNAVPIPLGTQDAAKIKQTVMALEPAFGGINLEDIESPKCFQILDDLRSSMNIPVWHDDQQGTAGASLAALMNALKLTDRRLADSVIVLFGSGAANIATTRLLIAAGADPGKLVLVDSKGVLHAEREDMDELMLKHPLKYELGIKTNKIGVRGGVEEALKGADVLIAASKPGPGVIKKEWVSRMNHDSIVFALANPTPEIWPWELREAGARIIATGRSDFPNQVNNSLVFPAVFRGALDSRCRMITDSVVIAAAKELAAFAEEKGLRDDYIIPTMEEWEVYPRVAAAVASKVVEEGLARRNLTKRQFYEQAQMIISKSRFIVERSMEMGYIEPLPGGD</sequence>
<dbReference type="InterPro" id="IPR037062">
    <property type="entry name" value="Malic_N_dom_sf"/>
</dbReference>
<feature type="domain" description="Malic enzyme NAD-binding" evidence="2">
    <location>
        <begin position="177"/>
        <end position="410"/>
    </location>
</feature>
<comment type="caution">
    <text evidence="4">The sequence shown here is derived from an EMBL/GenBank/DDBJ whole genome shotgun (WGS) entry which is preliminary data.</text>
</comment>
<organism evidence="4 5">
    <name type="scientific">Candidatus Marsarchaeota G2 archaeon OSP_D</name>
    <dbReference type="NCBI Taxonomy" id="1978157"/>
    <lineage>
        <taxon>Archaea</taxon>
        <taxon>Candidatus Marsarchaeota</taxon>
        <taxon>Candidatus Marsarchaeota group 2</taxon>
    </lineage>
</organism>
<feature type="domain" description="Malic enzyme N-terminal" evidence="3">
    <location>
        <begin position="32"/>
        <end position="165"/>
    </location>
</feature>
<dbReference type="GO" id="GO:0016616">
    <property type="term" value="F:oxidoreductase activity, acting on the CH-OH group of donors, NAD or NADP as acceptor"/>
    <property type="evidence" value="ECO:0007669"/>
    <property type="project" value="InterPro"/>
</dbReference>
<dbReference type="SUPFAM" id="SSF51735">
    <property type="entry name" value="NAD(P)-binding Rossmann-fold domains"/>
    <property type="match status" value="1"/>
</dbReference>
<dbReference type="InterPro" id="IPR012301">
    <property type="entry name" value="Malic_N_dom"/>
</dbReference>
<dbReference type="SUPFAM" id="SSF53223">
    <property type="entry name" value="Aminoacid dehydrogenase-like, N-terminal domain"/>
    <property type="match status" value="1"/>
</dbReference>
<dbReference type="InterPro" id="IPR036291">
    <property type="entry name" value="NAD(P)-bd_dom_sf"/>
</dbReference>
<evidence type="ECO:0000256" key="1">
    <source>
        <dbReference type="ARBA" id="ARBA00023002"/>
    </source>
</evidence>
<reference evidence="4 5" key="1">
    <citation type="submission" date="2017-04" db="EMBL/GenBank/DDBJ databases">
        <title>Novel microbial lineages endemic to geothermal iron-oxide mats fill important gaps in the evolutionary history of Archaea.</title>
        <authorList>
            <person name="Jay Z.J."/>
            <person name="Beam J.P."/>
            <person name="Dlakic M."/>
            <person name="Rusch D.B."/>
            <person name="Kozubal M.A."/>
            <person name="Inskeep W.P."/>
        </authorList>
    </citation>
    <scope>NUCLEOTIDE SEQUENCE [LARGE SCALE GENOMIC DNA]</scope>
    <source>
        <strain evidence="4">OSP_D</strain>
    </source>
</reference>
<proteinExistence type="predicted"/>
<evidence type="ECO:0000313" key="5">
    <source>
        <dbReference type="Proteomes" id="UP000240322"/>
    </source>
</evidence>
<evidence type="ECO:0000259" key="3">
    <source>
        <dbReference type="SMART" id="SM01274"/>
    </source>
</evidence>